<comment type="subcellular location">
    <subcellularLocation>
        <location evidence="2">Chromosome</location>
    </subcellularLocation>
    <subcellularLocation>
        <location evidence="1">Nucleus</location>
    </subcellularLocation>
</comment>
<dbReference type="SMART" id="SM00317">
    <property type="entry name" value="SET"/>
    <property type="match status" value="1"/>
</dbReference>
<comment type="caution">
    <text evidence="12">The sequence shown here is derived from an EMBL/GenBank/DDBJ whole genome shotgun (WGS) entry which is preliminary data.</text>
</comment>
<gene>
    <name evidence="12" type="ORF">QBC35DRAFT_514374</name>
</gene>
<dbReference type="PROSITE" id="PS50280">
    <property type="entry name" value="SET"/>
    <property type="match status" value="1"/>
</dbReference>
<dbReference type="PROSITE" id="PS51215">
    <property type="entry name" value="AWS"/>
    <property type="match status" value="1"/>
</dbReference>
<dbReference type="Proteomes" id="UP001302126">
    <property type="component" value="Unassembled WGS sequence"/>
</dbReference>
<feature type="region of interest" description="Disordered" evidence="8">
    <location>
        <begin position="21"/>
        <end position="64"/>
    </location>
</feature>
<feature type="domain" description="Post-SET" evidence="10">
    <location>
        <begin position="618"/>
        <end position="634"/>
    </location>
</feature>
<organism evidence="12 13">
    <name type="scientific">Podospora australis</name>
    <dbReference type="NCBI Taxonomy" id="1536484"/>
    <lineage>
        <taxon>Eukaryota</taxon>
        <taxon>Fungi</taxon>
        <taxon>Dikarya</taxon>
        <taxon>Ascomycota</taxon>
        <taxon>Pezizomycotina</taxon>
        <taxon>Sordariomycetes</taxon>
        <taxon>Sordariomycetidae</taxon>
        <taxon>Sordariales</taxon>
        <taxon>Podosporaceae</taxon>
        <taxon>Podospora</taxon>
    </lineage>
</organism>
<protein>
    <recommendedName>
        <fullName evidence="14">Histone-lysine N-methyltransferase</fullName>
    </recommendedName>
</protein>
<dbReference type="InterPro" id="IPR050777">
    <property type="entry name" value="SET2_Histone-Lys_MeTrsfase"/>
</dbReference>
<feature type="region of interest" description="Disordered" evidence="8">
    <location>
        <begin position="635"/>
        <end position="697"/>
    </location>
</feature>
<dbReference type="SMART" id="SM00570">
    <property type="entry name" value="AWS"/>
    <property type="match status" value="1"/>
</dbReference>
<feature type="region of interest" description="Disordered" evidence="8">
    <location>
        <begin position="761"/>
        <end position="872"/>
    </location>
</feature>
<dbReference type="InterPro" id="IPR046341">
    <property type="entry name" value="SET_dom_sf"/>
</dbReference>
<dbReference type="EMBL" id="MU864381">
    <property type="protein sequence ID" value="KAK4188945.1"/>
    <property type="molecule type" value="Genomic_DNA"/>
</dbReference>
<evidence type="ECO:0000313" key="12">
    <source>
        <dbReference type="EMBL" id="KAK4188945.1"/>
    </source>
</evidence>
<evidence type="ECO:0000259" key="9">
    <source>
        <dbReference type="PROSITE" id="PS50280"/>
    </source>
</evidence>
<dbReference type="GO" id="GO:0032259">
    <property type="term" value="P:methylation"/>
    <property type="evidence" value="ECO:0007669"/>
    <property type="project" value="UniProtKB-KW"/>
</dbReference>
<dbReference type="PANTHER" id="PTHR22884">
    <property type="entry name" value="SET DOMAIN PROTEINS"/>
    <property type="match status" value="1"/>
</dbReference>
<evidence type="ECO:0000313" key="13">
    <source>
        <dbReference type="Proteomes" id="UP001302126"/>
    </source>
</evidence>
<dbReference type="SMART" id="SM00508">
    <property type="entry name" value="PostSET"/>
    <property type="match status" value="1"/>
</dbReference>
<dbReference type="GO" id="GO:0005634">
    <property type="term" value="C:nucleus"/>
    <property type="evidence" value="ECO:0007669"/>
    <property type="project" value="UniProtKB-SubCell"/>
</dbReference>
<evidence type="ECO:0000259" key="10">
    <source>
        <dbReference type="PROSITE" id="PS50868"/>
    </source>
</evidence>
<feature type="compositionally biased region" description="Low complexity" evidence="8">
    <location>
        <begin position="686"/>
        <end position="697"/>
    </location>
</feature>
<keyword evidence="7" id="KW-0539">Nucleus</keyword>
<evidence type="ECO:0000259" key="11">
    <source>
        <dbReference type="PROSITE" id="PS51215"/>
    </source>
</evidence>
<proteinExistence type="predicted"/>
<feature type="domain" description="AWS" evidence="11">
    <location>
        <begin position="436"/>
        <end position="483"/>
    </location>
</feature>
<dbReference type="AlphaFoldDB" id="A0AAN6WX66"/>
<evidence type="ECO:0000256" key="2">
    <source>
        <dbReference type="ARBA" id="ARBA00004286"/>
    </source>
</evidence>
<evidence type="ECO:0000256" key="1">
    <source>
        <dbReference type="ARBA" id="ARBA00004123"/>
    </source>
</evidence>
<feature type="region of interest" description="Disordered" evidence="8">
    <location>
        <begin position="138"/>
        <end position="166"/>
    </location>
</feature>
<accession>A0AAN6WX66</accession>
<evidence type="ECO:0000256" key="3">
    <source>
        <dbReference type="ARBA" id="ARBA00022454"/>
    </source>
</evidence>
<dbReference type="InterPro" id="IPR001214">
    <property type="entry name" value="SET_dom"/>
</dbReference>
<evidence type="ECO:0000256" key="4">
    <source>
        <dbReference type="ARBA" id="ARBA00022603"/>
    </source>
</evidence>
<dbReference type="GO" id="GO:0005694">
    <property type="term" value="C:chromosome"/>
    <property type="evidence" value="ECO:0007669"/>
    <property type="project" value="UniProtKB-SubCell"/>
</dbReference>
<feature type="region of interest" description="Disordered" evidence="8">
    <location>
        <begin position="276"/>
        <end position="329"/>
    </location>
</feature>
<feature type="compositionally biased region" description="Basic and acidic residues" evidence="8">
    <location>
        <begin position="281"/>
        <end position="290"/>
    </location>
</feature>
<feature type="region of interest" description="Disordered" evidence="8">
    <location>
        <begin position="172"/>
        <end position="191"/>
    </location>
</feature>
<dbReference type="InterPro" id="IPR006560">
    <property type="entry name" value="AWS_dom"/>
</dbReference>
<feature type="compositionally biased region" description="Low complexity" evidence="8">
    <location>
        <begin position="37"/>
        <end position="53"/>
    </location>
</feature>
<evidence type="ECO:0008006" key="14">
    <source>
        <dbReference type="Google" id="ProtNLM"/>
    </source>
</evidence>
<dbReference type="PROSITE" id="PS50868">
    <property type="entry name" value="POST_SET"/>
    <property type="match status" value="1"/>
</dbReference>
<reference evidence="12" key="1">
    <citation type="journal article" date="2023" name="Mol. Phylogenet. Evol.">
        <title>Genome-scale phylogeny and comparative genomics of the fungal order Sordariales.</title>
        <authorList>
            <person name="Hensen N."/>
            <person name="Bonometti L."/>
            <person name="Westerberg I."/>
            <person name="Brannstrom I.O."/>
            <person name="Guillou S."/>
            <person name="Cros-Aarteil S."/>
            <person name="Calhoun S."/>
            <person name="Haridas S."/>
            <person name="Kuo A."/>
            <person name="Mondo S."/>
            <person name="Pangilinan J."/>
            <person name="Riley R."/>
            <person name="LaButti K."/>
            <person name="Andreopoulos B."/>
            <person name="Lipzen A."/>
            <person name="Chen C."/>
            <person name="Yan M."/>
            <person name="Daum C."/>
            <person name="Ng V."/>
            <person name="Clum A."/>
            <person name="Steindorff A."/>
            <person name="Ohm R.A."/>
            <person name="Martin F."/>
            <person name="Silar P."/>
            <person name="Natvig D.O."/>
            <person name="Lalanne C."/>
            <person name="Gautier V."/>
            <person name="Ament-Velasquez S.L."/>
            <person name="Kruys A."/>
            <person name="Hutchinson M.I."/>
            <person name="Powell A.J."/>
            <person name="Barry K."/>
            <person name="Miller A.N."/>
            <person name="Grigoriev I.V."/>
            <person name="Debuchy R."/>
            <person name="Gladieux P."/>
            <person name="Hiltunen Thoren M."/>
            <person name="Johannesson H."/>
        </authorList>
    </citation>
    <scope>NUCLEOTIDE SEQUENCE</scope>
    <source>
        <strain evidence="12">PSN309</strain>
    </source>
</reference>
<dbReference type="SUPFAM" id="SSF82199">
    <property type="entry name" value="SET domain"/>
    <property type="match status" value="1"/>
</dbReference>
<feature type="compositionally biased region" description="Basic and acidic residues" evidence="8">
    <location>
        <begin position="301"/>
        <end position="312"/>
    </location>
</feature>
<dbReference type="Pfam" id="PF17907">
    <property type="entry name" value="AWS"/>
    <property type="match status" value="1"/>
</dbReference>
<sequence length="872" mass="92804">MATAPAPMATMAEVSTMIMSEASFSSTPTDDGSHAASLSSTPPTTVSPDSVSLASEPDMTKPDRACQNDVYVSGAAALEAVIPILESQNEQQLSGQQSPVELDAIVVAQPLPSINFLPTSRSRRARAGLPMYNIATLSSTSLRRKPRVKGGSNQEKRRQGVSGDAGLAVKTAQAVAGGSQSPKGARISSRTKPIPVVAPATRRATRLSGAVAETLATKVAALAKGKKKNAKLPKLPRELRRLRDTDEFAHIDSRPVKYTVWSNGKFVDVTSDPAAAAAVEPRQKKTKVETEAADGIAAEARNQEKKEDKKAEAAPARQADPGPFSARRTRHWHKKGLYAGQEAPSDLTVGLTAAEKKQLAAIPALAAPGKPNKTMPLPMYAGMRTLIAGRDFKLPLDVCNPMPPGHPKPPPYRTLTKNRFVGDAAAYWKKSPHFDDFSSKCVCKPQDGCAEDCQNRIMLYECDETNCNAGKEFCTNRAFQDLAERTKKGGPYRVGVEVVKTENRGFGVRSNRSFQANQIIMEYTGEIITDAECERRMNEKYKDNECYYLMSFDQNMIIDATTGSMARFVNHSCSPNCRMIKWIVSGQPRMALFAGDREIQTGEELTYDYNFDPFSAKNVQKCLCGSANCRGVLGPKPKEVKQPKAPKEEKKPAANAAKGKRKLAELVAGSKEEEKTAKPAKKQKVKPAAGIQRTVSTSKSLKSVKSAAKGATTMASKKLATVAASQKNVKMAAKKTVKAAAKGKGVAQVAAKTIAAKSMMAAKSVASKRITKPATKAALTASKRSSGTISLGAKTALKPSSKGSSSPKPAPTTAPASASATVSSARKRTPSRKALEASTPDAGNTPAPATSSAKSSLSRAPRIRLVSSTAAA</sequence>
<keyword evidence="3" id="KW-0158">Chromosome</keyword>
<feature type="compositionally biased region" description="Low complexity" evidence="8">
    <location>
        <begin position="846"/>
        <end position="860"/>
    </location>
</feature>
<keyword evidence="4" id="KW-0489">Methyltransferase</keyword>
<evidence type="ECO:0000256" key="8">
    <source>
        <dbReference type="SAM" id="MobiDB-lite"/>
    </source>
</evidence>
<dbReference type="Pfam" id="PF00856">
    <property type="entry name" value="SET"/>
    <property type="match status" value="1"/>
</dbReference>
<dbReference type="Gene3D" id="2.170.270.10">
    <property type="entry name" value="SET domain"/>
    <property type="match status" value="1"/>
</dbReference>
<name>A0AAN6WX66_9PEZI</name>
<dbReference type="GO" id="GO:0042054">
    <property type="term" value="F:histone methyltransferase activity"/>
    <property type="evidence" value="ECO:0007669"/>
    <property type="project" value="InterPro"/>
</dbReference>
<keyword evidence="13" id="KW-1185">Reference proteome</keyword>
<feature type="compositionally biased region" description="Basic and acidic residues" evidence="8">
    <location>
        <begin position="636"/>
        <end position="652"/>
    </location>
</feature>
<keyword evidence="5" id="KW-0808">Transferase</keyword>
<evidence type="ECO:0000256" key="7">
    <source>
        <dbReference type="ARBA" id="ARBA00023242"/>
    </source>
</evidence>
<feature type="domain" description="SET" evidence="9">
    <location>
        <begin position="494"/>
        <end position="610"/>
    </location>
</feature>
<evidence type="ECO:0000256" key="6">
    <source>
        <dbReference type="ARBA" id="ARBA00022691"/>
    </source>
</evidence>
<dbReference type="FunFam" id="2.170.270.10:FF:000037">
    <property type="entry name" value="Histone-lysine N-methyltransferase"/>
    <property type="match status" value="1"/>
</dbReference>
<keyword evidence="6" id="KW-0949">S-adenosyl-L-methionine</keyword>
<feature type="compositionally biased region" description="Low complexity" evidence="8">
    <location>
        <begin position="798"/>
        <end position="824"/>
    </location>
</feature>
<dbReference type="InterPro" id="IPR003616">
    <property type="entry name" value="Post-SET_dom"/>
</dbReference>
<evidence type="ECO:0000256" key="5">
    <source>
        <dbReference type="ARBA" id="ARBA00022679"/>
    </source>
</evidence>
<reference evidence="12" key="2">
    <citation type="submission" date="2023-05" db="EMBL/GenBank/DDBJ databases">
        <authorList>
            <consortium name="Lawrence Berkeley National Laboratory"/>
            <person name="Steindorff A."/>
            <person name="Hensen N."/>
            <person name="Bonometti L."/>
            <person name="Westerberg I."/>
            <person name="Brannstrom I.O."/>
            <person name="Guillou S."/>
            <person name="Cros-Aarteil S."/>
            <person name="Calhoun S."/>
            <person name="Haridas S."/>
            <person name="Kuo A."/>
            <person name="Mondo S."/>
            <person name="Pangilinan J."/>
            <person name="Riley R."/>
            <person name="Labutti K."/>
            <person name="Andreopoulos B."/>
            <person name="Lipzen A."/>
            <person name="Chen C."/>
            <person name="Yanf M."/>
            <person name="Daum C."/>
            <person name="Ng V."/>
            <person name="Clum A."/>
            <person name="Ohm R."/>
            <person name="Martin F."/>
            <person name="Silar P."/>
            <person name="Natvig D."/>
            <person name="Lalanne C."/>
            <person name="Gautier V."/>
            <person name="Ament-Velasquez S.L."/>
            <person name="Kruys A."/>
            <person name="Hutchinson M.I."/>
            <person name="Powell A.J."/>
            <person name="Barry K."/>
            <person name="Miller A.N."/>
            <person name="Grigoriev I.V."/>
            <person name="Debuchy R."/>
            <person name="Gladieux P."/>
            <person name="Thoren M.H."/>
            <person name="Johannesson H."/>
        </authorList>
    </citation>
    <scope>NUCLEOTIDE SEQUENCE</scope>
    <source>
        <strain evidence="12">PSN309</strain>
    </source>
</reference>